<gene>
    <name evidence="1" type="ORF">QFC19_005263</name>
</gene>
<accession>A0ACC2VQ44</accession>
<comment type="caution">
    <text evidence="1">The sequence shown here is derived from an EMBL/GenBank/DDBJ whole genome shotgun (WGS) entry which is preliminary data.</text>
</comment>
<dbReference type="Proteomes" id="UP001241377">
    <property type="component" value="Unassembled WGS sequence"/>
</dbReference>
<evidence type="ECO:0000313" key="2">
    <source>
        <dbReference type="Proteomes" id="UP001241377"/>
    </source>
</evidence>
<organism evidence="1 2">
    <name type="scientific">Naganishia cerealis</name>
    <dbReference type="NCBI Taxonomy" id="610337"/>
    <lineage>
        <taxon>Eukaryota</taxon>
        <taxon>Fungi</taxon>
        <taxon>Dikarya</taxon>
        <taxon>Basidiomycota</taxon>
        <taxon>Agaricomycotina</taxon>
        <taxon>Tremellomycetes</taxon>
        <taxon>Filobasidiales</taxon>
        <taxon>Filobasidiaceae</taxon>
        <taxon>Naganishia</taxon>
    </lineage>
</organism>
<keyword evidence="2" id="KW-1185">Reference proteome</keyword>
<evidence type="ECO:0000313" key="1">
    <source>
        <dbReference type="EMBL" id="KAJ9101293.1"/>
    </source>
</evidence>
<sequence length="245" mass="27860">MDFNIYVTSYLTSSERRISPQWDLAYLKRRLEGITGIPPSDQTLLHYPTSTSNEVRILSDGQKYSEERDQATRVLDLNIAPYSRVHVTDITGNTDMNLDEENEHNAGFELSEEDYAKRTDSVLNWKRENKLGRFDPTVEQQRQKEAAQSEELTSKMNVGDRCRVISIQGERRGVVRFIGKIQALDKGENTWVGVEFDEPVGKNNGAIGDEQIFSCGPKHGSFLKPKQVEVGDYPPIDPFESDDEL</sequence>
<proteinExistence type="predicted"/>
<dbReference type="EMBL" id="JASBWR010000059">
    <property type="protein sequence ID" value="KAJ9101293.1"/>
    <property type="molecule type" value="Genomic_DNA"/>
</dbReference>
<protein>
    <submittedName>
        <fullName evidence="1">Uncharacterized protein</fullName>
    </submittedName>
</protein>
<reference evidence="1" key="1">
    <citation type="submission" date="2023-04" db="EMBL/GenBank/DDBJ databases">
        <title>Draft Genome sequencing of Naganishia species isolated from polar environments using Oxford Nanopore Technology.</title>
        <authorList>
            <person name="Leo P."/>
            <person name="Venkateswaran K."/>
        </authorList>
    </citation>
    <scope>NUCLEOTIDE SEQUENCE</scope>
    <source>
        <strain evidence="1">MNA-CCFEE 5261</strain>
    </source>
</reference>
<name>A0ACC2VQ44_9TREE</name>